<comment type="caution">
    <text evidence="6">The sequence shown here is derived from an EMBL/GenBank/DDBJ whole genome shotgun (WGS) entry which is preliminary data.</text>
</comment>
<evidence type="ECO:0000313" key="7">
    <source>
        <dbReference type="Proteomes" id="UP000652477"/>
    </source>
</evidence>
<evidence type="ECO:0000313" key="6">
    <source>
        <dbReference type="EMBL" id="MBC5689584.1"/>
    </source>
</evidence>
<sequence length="727" mass="81075">MATIKDVAKHAEVSIATVSRIINNRGPVSDKTRKKVYDSMRALHYQPNEMARALQKKKSNMIGLIVPSIQYPFFGKLIEAAETICQQKGYKLMLCRTGENENNETEMVSMLEANKVDGIILCSRLGDTAIYTERTTLPIVSIDREIAGLSMITSDNYEGGCLAAEELYAAGCSHPALFGDKTPDYMAMNGRNRGFFEKCKNLGMTAHYIPVTCALDNREEAAENFLQGLKLYPETDGVFVTGDALAANLFCSSRIKQKQIFNKLPILSYDGLEISELLGISTVAQPIYEMGAAAAVQLTKEIEEQEEQRRVVLPVRLIRRESTQNYKKGGNIAEMDFEKLTEYIDSLYEKYGIPAVDCKITKEHKTIYRHMTGYADFEKTSAISEETIYRLFSATKVITMTAVMQQIERGKISLYDEVRKYLPEFGQMKVADWFEFGFPVKWPKSSEPCHYAHHAIRIIDLMTMTGGLSYDVNAKEIEDVRKETRNKATTREVMRAIAKMPLAYEPGTRFCYSLCHDVLAAVVEVVSGEQYSEYLKKNIFEPLGIQDFYFHPGQEKKTADRVCALYRGIFGTDDITADDGELSGGFQITDNYESGGAGLSGTTDAYSAVIDALCNGGTGKNGARILSEESVRMFSVPYTTGQMSKDFAATGKRGYEYGLGVRVLTDGRYAKSPVGEFGWDGAAGAYALIDPVNHISIFYVQHVVGFPKAYSEIHPKIRDIAYECMGD</sequence>
<protein>
    <submittedName>
        <fullName evidence="6">Serine hydrolase</fullName>
    </submittedName>
</protein>
<proteinExistence type="predicted"/>
<dbReference type="Pfam" id="PF00144">
    <property type="entry name" value="Beta-lactamase"/>
    <property type="match status" value="1"/>
</dbReference>
<dbReference type="SUPFAM" id="SSF56601">
    <property type="entry name" value="beta-lactamase/transpeptidase-like"/>
    <property type="match status" value="1"/>
</dbReference>
<dbReference type="Pfam" id="PF00356">
    <property type="entry name" value="LacI"/>
    <property type="match status" value="1"/>
</dbReference>
<dbReference type="PANTHER" id="PTHR30146:SF95">
    <property type="entry name" value="RIBOSE OPERON REPRESSOR"/>
    <property type="match status" value="1"/>
</dbReference>
<dbReference type="CDD" id="cd06291">
    <property type="entry name" value="PBP1_Qymf-like"/>
    <property type="match status" value="1"/>
</dbReference>
<evidence type="ECO:0000256" key="4">
    <source>
        <dbReference type="ARBA" id="ARBA00023163"/>
    </source>
</evidence>
<dbReference type="SUPFAM" id="SSF47413">
    <property type="entry name" value="lambda repressor-like DNA-binding domains"/>
    <property type="match status" value="1"/>
</dbReference>
<dbReference type="PANTHER" id="PTHR30146">
    <property type="entry name" value="LACI-RELATED TRANSCRIPTIONAL REPRESSOR"/>
    <property type="match status" value="1"/>
</dbReference>
<dbReference type="Proteomes" id="UP000652477">
    <property type="component" value="Unassembled WGS sequence"/>
</dbReference>
<dbReference type="GO" id="GO:0016787">
    <property type="term" value="F:hydrolase activity"/>
    <property type="evidence" value="ECO:0007669"/>
    <property type="project" value="UniProtKB-KW"/>
</dbReference>
<evidence type="ECO:0000256" key="1">
    <source>
        <dbReference type="ARBA" id="ARBA00022491"/>
    </source>
</evidence>
<dbReference type="Gene3D" id="3.40.50.2300">
    <property type="match status" value="2"/>
</dbReference>
<dbReference type="InterPro" id="IPR001761">
    <property type="entry name" value="Peripla_BP/Lac1_sug-bd_dom"/>
</dbReference>
<dbReference type="Pfam" id="PF00532">
    <property type="entry name" value="Peripla_BP_1"/>
    <property type="match status" value="1"/>
</dbReference>
<dbReference type="CDD" id="cd01392">
    <property type="entry name" value="HTH_LacI"/>
    <property type="match status" value="1"/>
</dbReference>
<keyword evidence="2" id="KW-0805">Transcription regulation</keyword>
<reference evidence="6" key="1">
    <citation type="submission" date="2020-08" db="EMBL/GenBank/DDBJ databases">
        <title>Genome public.</title>
        <authorList>
            <person name="Liu C."/>
            <person name="Sun Q."/>
        </authorList>
    </citation>
    <scope>NUCLEOTIDE SEQUENCE</scope>
    <source>
        <strain evidence="6">NSJ-55</strain>
    </source>
</reference>
<dbReference type="SMART" id="SM00354">
    <property type="entry name" value="HTH_LACI"/>
    <property type="match status" value="1"/>
</dbReference>
<dbReference type="InterPro" id="IPR001466">
    <property type="entry name" value="Beta-lactam-related"/>
</dbReference>
<dbReference type="InterPro" id="IPR000843">
    <property type="entry name" value="HTH_LacI"/>
</dbReference>
<evidence type="ECO:0000259" key="5">
    <source>
        <dbReference type="PROSITE" id="PS50932"/>
    </source>
</evidence>
<dbReference type="SUPFAM" id="SSF53822">
    <property type="entry name" value="Periplasmic binding protein-like I"/>
    <property type="match status" value="1"/>
</dbReference>
<keyword evidence="6" id="KW-0378">Hydrolase</keyword>
<evidence type="ECO:0000256" key="2">
    <source>
        <dbReference type="ARBA" id="ARBA00023015"/>
    </source>
</evidence>
<dbReference type="EMBL" id="JACOPF010000002">
    <property type="protein sequence ID" value="MBC5689584.1"/>
    <property type="molecule type" value="Genomic_DNA"/>
</dbReference>
<dbReference type="RefSeq" id="WP_186876248.1">
    <property type="nucleotide sequence ID" value="NZ_JACOPF010000002.1"/>
</dbReference>
<evidence type="ECO:0000256" key="3">
    <source>
        <dbReference type="ARBA" id="ARBA00023125"/>
    </source>
</evidence>
<keyword evidence="4" id="KW-0804">Transcription</keyword>
<organism evidence="6 7">
    <name type="scientific">Mediterraneibacter hominis</name>
    <dbReference type="NCBI Taxonomy" id="2763054"/>
    <lineage>
        <taxon>Bacteria</taxon>
        <taxon>Bacillati</taxon>
        <taxon>Bacillota</taxon>
        <taxon>Clostridia</taxon>
        <taxon>Lachnospirales</taxon>
        <taxon>Lachnospiraceae</taxon>
        <taxon>Mediterraneibacter</taxon>
    </lineage>
</organism>
<dbReference type="InterPro" id="IPR028082">
    <property type="entry name" value="Peripla_BP_I"/>
</dbReference>
<keyword evidence="1" id="KW-0678">Repressor</keyword>
<dbReference type="AlphaFoldDB" id="A0A923LJV4"/>
<gene>
    <name evidence="6" type="ORF">H8S37_11700</name>
</gene>
<dbReference type="InterPro" id="IPR010982">
    <property type="entry name" value="Lambda_DNA-bd_dom_sf"/>
</dbReference>
<keyword evidence="3" id="KW-0238">DNA-binding</keyword>
<keyword evidence="7" id="KW-1185">Reference proteome</keyword>
<accession>A0A923LJV4</accession>
<dbReference type="Gene3D" id="3.40.710.10">
    <property type="entry name" value="DD-peptidase/beta-lactamase superfamily"/>
    <property type="match status" value="1"/>
</dbReference>
<dbReference type="InterPro" id="IPR012338">
    <property type="entry name" value="Beta-lactam/transpept-like"/>
</dbReference>
<feature type="domain" description="HTH lacI-type" evidence="5">
    <location>
        <begin position="2"/>
        <end position="56"/>
    </location>
</feature>
<dbReference type="GO" id="GO:0003700">
    <property type="term" value="F:DNA-binding transcription factor activity"/>
    <property type="evidence" value="ECO:0007669"/>
    <property type="project" value="TreeGrafter"/>
</dbReference>
<dbReference type="PROSITE" id="PS00356">
    <property type="entry name" value="HTH_LACI_1"/>
    <property type="match status" value="1"/>
</dbReference>
<name>A0A923LJV4_9FIRM</name>
<dbReference type="Gene3D" id="1.10.260.40">
    <property type="entry name" value="lambda repressor-like DNA-binding domains"/>
    <property type="match status" value="1"/>
</dbReference>
<dbReference type="PROSITE" id="PS50932">
    <property type="entry name" value="HTH_LACI_2"/>
    <property type="match status" value="1"/>
</dbReference>
<dbReference type="GO" id="GO:0000976">
    <property type="term" value="F:transcription cis-regulatory region binding"/>
    <property type="evidence" value="ECO:0007669"/>
    <property type="project" value="TreeGrafter"/>
</dbReference>